<sequence>KSEVGENPRTAIELGIRRTTGFKLLELVNCWRRGWMELGREEKGLQAFGFGNEKLRVDYSIWWSLLLGIGPFFIWGLPDSDWEFGPATQSETQTKSNSSLSFSSSYNINVATWLDPTFSNIPTKLALAATPSRRVLAPCL</sequence>
<gene>
    <name evidence="2" type="ORF">OLEA9_A052188</name>
</gene>
<dbReference type="Proteomes" id="UP000594638">
    <property type="component" value="Unassembled WGS sequence"/>
</dbReference>
<feature type="non-terminal residue" evidence="2">
    <location>
        <position position="1"/>
    </location>
</feature>
<keyword evidence="1" id="KW-0812">Transmembrane</keyword>
<evidence type="ECO:0000256" key="1">
    <source>
        <dbReference type="SAM" id="Phobius"/>
    </source>
</evidence>
<accession>A0A8S0UE09</accession>
<evidence type="ECO:0000313" key="2">
    <source>
        <dbReference type="EMBL" id="CAA3015226.1"/>
    </source>
</evidence>
<reference evidence="2 3" key="1">
    <citation type="submission" date="2019-12" db="EMBL/GenBank/DDBJ databases">
        <authorList>
            <person name="Alioto T."/>
            <person name="Alioto T."/>
            <person name="Gomez Garrido J."/>
        </authorList>
    </citation>
    <scope>NUCLEOTIDE SEQUENCE [LARGE SCALE GENOMIC DNA]</scope>
</reference>
<keyword evidence="3" id="KW-1185">Reference proteome</keyword>
<feature type="non-terminal residue" evidence="2">
    <location>
        <position position="140"/>
    </location>
</feature>
<keyword evidence="1" id="KW-1133">Transmembrane helix</keyword>
<comment type="caution">
    <text evidence="2">The sequence shown here is derived from an EMBL/GenBank/DDBJ whole genome shotgun (WGS) entry which is preliminary data.</text>
</comment>
<protein>
    <submittedName>
        <fullName evidence="2">Uncharacterized protein</fullName>
    </submittedName>
</protein>
<dbReference type="EMBL" id="CACTIH010007533">
    <property type="protein sequence ID" value="CAA3015226.1"/>
    <property type="molecule type" value="Genomic_DNA"/>
</dbReference>
<evidence type="ECO:0000313" key="3">
    <source>
        <dbReference type="Proteomes" id="UP000594638"/>
    </source>
</evidence>
<name>A0A8S0UE09_OLEEU</name>
<keyword evidence="1" id="KW-0472">Membrane</keyword>
<organism evidence="2 3">
    <name type="scientific">Olea europaea subsp. europaea</name>
    <dbReference type="NCBI Taxonomy" id="158383"/>
    <lineage>
        <taxon>Eukaryota</taxon>
        <taxon>Viridiplantae</taxon>
        <taxon>Streptophyta</taxon>
        <taxon>Embryophyta</taxon>
        <taxon>Tracheophyta</taxon>
        <taxon>Spermatophyta</taxon>
        <taxon>Magnoliopsida</taxon>
        <taxon>eudicotyledons</taxon>
        <taxon>Gunneridae</taxon>
        <taxon>Pentapetalae</taxon>
        <taxon>asterids</taxon>
        <taxon>lamiids</taxon>
        <taxon>Lamiales</taxon>
        <taxon>Oleaceae</taxon>
        <taxon>Oleeae</taxon>
        <taxon>Olea</taxon>
    </lineage>
</organism>
<feature type="transmembrane region" description="Helical" evidence="1">
    <location>
        <begin position="59"/>
        <end position="77"/>
    </location>
</feature>
<proteinExistence type="predicted"/>
<dbReference type="AlphaFoldDB" id="A0A8S0UE09"/>